<reference evidence="4" key="1">
    <citation type="journal article" date="2019" name="Int. J. Syst. Evol. Microbiol.">
        <title>The Global Catalogue of Microorganisms (GCM) 10K type strain sequencing project: providing services to taxonomists for standard genome sequencing and annotation.</title>
        <authorList>
            <consortium name="The Broad Institute Genomics Platform"/>
            <consortium name="The Broad Institute Genome Sequencing Center for Infectious Disease"/>
            <person name="Wu L."/>
            <person name="Ma J."/>
        </authorList>
    </citation>
    <scope>NUCLEOTIDE SEQUENCE [LARGE SCALE GENOMIC DNA]</scope>
    <source>
        <strain evidence="4">JCM 16014</strain>
    </source>
</reference>
<gene>
    <name evidence="3" type="ORF">GCM10009839_56600</name>
</gene>
<accession>A0ABP5GIP2</accession>
<evidence type="ECO:0000256" key="1">
    <source>
        <dbReference type="ARBA" id="ARBA00023172"/>
    </source>
</evidence>
<dbReference type="InterPro" id="IPR011010">
    <property type="entry name" value="DNA_brk_join_enz"/>
</dbReference>
<protein>
    <submittedName>
        <fullName evidence="3">Uncharacterized protein</fullName>
    </submittedName>
</protein>
<keyword evidence="1" id="KW-0233">DNA recombination</keyword>
<dbReference type="SUPFAM" id="SSF56349">
    <property type="entry name" value="DNA breaking-rejoining enzymes"/>
    <property type="match status" value="1"/>
</dbReference>
<feature type="region of interest" description="Disordered" evidence="2">
    <location>
        <begin position="134"/>
        <end position="171"/>
    </location>
</feature>
<sequence length="171" mass="19345">MVFAPPKCSDLEGERDRFIPAADAVLFAVMAHADAYPPAEITLPWMTRDGEPYTRVLFFTSREGKPLNKNYINWVWKGARELAGIIKATNDKPIGRGRKWEQCRDKMMHAGRHDYATQRLGEGMDIFALRQTGPRRPGLHTPQIHPRAGNGLRDGTTPYRRNASCHEGPAY</sequence>
<organism evidence="3 4">
    <name type="scientific">Catenulispora yoronensis</name>
    <dbReference type="NCBI Taxonomy" id="450799"/>
    <lineage>
        <taxon>Bacteria</taxon>
        <taxon>Bacillati</taxon>
        <taxon>Actinomycetota</taxon>
        <taxon>Actinomycetes</taxon>
        <taxon>Catenulisporales</taxon>
        <taxon>Catenulisporaceae</taxon>
        <taxon>Catenulispora</taxon>
    </lineage>
</organism>
<keyword evidence="4" id="KW-1185">Reference proteome</keyword>
<proteinExistence type="predicted"/>
<dbReference type="Gene3D" id="1.10.443.10">
    <property type="entry name" value="Intergrase catalytic core"/>
    <property type="match status" value="1"/>
</dbReference>
<comment type="caution">
    <text evidence="3">The sequence shown here is derived from an EMBL/GenBank/DDBJ whole genome shotgun (WGS) entry which is preliminary data.</text>
</comment>
<dbReference type="Proteomes" id="UP001500751">
    <property type="component" value="Unassembled WGS sequence"/>
</dbReference>
<evidence type="ECO:0000313" key="3">
    <source>
        <dbReference type="EMBL" id="GAA2045312.1"/>
    </source>
</evidence>
<dbReference type="InterPro" id="IPR013762">
    <property type="entry name" value="Integrase-like_cat_sf"/>
</dbReference>
<name>A0ABP5GIP2_9ACTN</name>
<evidence type="ECO:0000313" key="4">
    <source>
        <dbReference type="Proteomes" id="UP001500751"/>
    </source>
</evidence>
<dbReference type="RefSeq" id="WP_344668704.1">
    <property type="nucleotide sequence ID" value="NZ_BAAAQN010000038.1"/>
</dbReference>
<dbReference type="EMBL" id="BAAAQN010000038">
    <property type="protein sequence ID" value="GAA2045312.1"/>
    <property type="molecule type" value="Genomic_DNA"/>
</dbReference>
<evidence type="ECO:0000256" key="2">
    <source>
        <dbReference type="SAM" id="MobiDB-lite"/>
    </source>
</evidence>